<dbReference type="EMBL" id="BMFY01000005">
    <property type="protein sequence ID" value="GGA13374.1"/>
    <property type="molecule type" value="Genomic_DNA"/>
</dbReference>
<organism evidence="2 3">
    <name type="scientific">Sediminivirga luteola</name>
    <dbReference type="NCBI Taxonomy" id="1774748"/>
    <lineage>
        <taxon>Bacteria</taxon>
        <taxon>Bacillati</taxon>
        <taxon>Actinomycetota</taxon>
        <taxon>Actinomycetes</taxon>
        <taxon>Micrococcales</taxon>
        <taxon>Brevibacteriaceae</taxon>
        <taxon>Sediminivirga</taxon>
    </lineage>
</organism>
<reference evidence="2" key="2">
    <citation type="submission" date="2020-09" db="EMBL/GenBank/DDBJ databases">
        <authorList>
            <person name="Sun Q."/>
            <person name="Zhou Y."/>
        </authorList>
    </citation>
    <scope>NUCLEOTIDE SEQUENCE</scope>
    <source>
        <strain evidence="2">CGMCC 1.12785</strain>
    </source>
</reference>
<protein>
    <recommendedName>
        <fullName evidence="1">DUF8083 domain-containing protein</fullName>
    </recommendedName>
</protein>
<proteinExistence type="predicted"/>
<keyword evidence="3" id="KW-1185">Reference proteome</keyword>
<reference evidence="2" key="1">
    <citation type="journal article" date="2014" name="Int. J. Syst. Evol. Microbiol.">
        <title>Complete genome sequence of Corynebacterium casei LMG S-19264T (=DSM 44701T), isolated from a smear-ripened cheese.</title>
        <authorList>
            <consortium name="US DOE Joint Genome Institute (JGI-PGF)"/>
            <person name="Walter F."/>
            <person name="Albersmeier A."/>
            <person name="Kalinowski J."/>
            <person name="Ruckert C."/>
        </authorList>
    </citation>
    <scope>NUCLEOTIDE SEQUENCE</scope>
    <source>
        <strain evidence="2">CGMCC 1.12785</strain>
    </source>
</reference>
<feature type="domain" description="DUF8083" evidence="1">
    <location>
        <begin position="30"/>
        <end position="289"/>
    </location>
</feature>
<sequence length="293" mass="32728">MPGLGCLPRTRLKKARRRVYSGGMSYARSYQTHLRVFEPLAAHPEYDGMDVTDNRARLFAMRDADADRRLLGLPVNPVPAGMRDAPLFLPAGKVGDGIDRVCPMQEDVRSWLALEQLAEDWQDWSAAAMRMVLPERARRRAASAKTAWLQENADARVFTRTAAWEVPPTWLVAVVADQDMVGHEGDAVVVRTPILAASGRAEWAAEVLERRMPDDIITAKMRGLAEWLDDFDLNAVVELDYGGLTERIWPDDTPALVDHWIEAVDSGDDELAQSVRHHYAGRWNEVSALATSS</sequence>
<name>A0A8J2XKG0_9MICO</name>
<evidence type="ECO:0000313" key="3">
    <source>
        <dbReference type="Proteomes" id="UP000616114"/>
    </source>
</evidence>
<accession>A0A8J2XKG0</accession>
<dbReference type="Pfam" id="PF26312">
    <property type="entry name" value="DUF8083"/>
    <property type="match status" value="1"/>
</dbReference>
<dbReference type="AlphaFoldDB" id="A0A8J2XKG0"/>
<gene>
    <name evidence="2" type="ORF">GCM10011333_15410</name>
</gene>
<evidence type="ECO:0000313" key="2">
    <source>
        <dbReference type="EMBL" id="GGA13374.1"/>
    </source>
</evidence>
<dbReference type="InterPro" id="IPR058396">
    <property type="entry name" value="DUF8083"/>
</dbReference>
<dbReference type="Proteomes" id="UP000616114">
    <property type="component" value="Unassembled WGS sequence"/>
</dbReference>
<evidence type="ECO:0000259" key="1">
    <source>
        <dbReference type="Pfam" id="PF26312"/>
    </source>
</evidence>
<comment type="caution">
    <text evidence="2">The sequence shown here is derived from an EMBL/GenBank/DDBJ whole genome shotgun (WGS) entry which is preliminary data.</text>
</comment>